<evidence type="ECO:0000313" key="4">
    <source>
        <dbReference type="EMBL" id="CAK9148514.1"/>
    </source>
</evidence>
<gene>
    <name evidence="4" type="ORF">ILEXP_LOCUS16456</name>
    <name evidence="3" type="ORF">ILEXP_LOCUS1892</name>
</gene>
<dbReference type="PANTHER" id="PTHR31066">
    <property type="entry name" value="OS05G0427100 PROTEIN-RELATED"/>
    <property type="match status" value="1"/>
</dbReference>
<comment type="caution">
    <text evidence="3">The sequence shown here is derived from an EMBL/GenBank/DDBJ whole genome shotgun (WGS) entry which is preliminary data.</text>
</comment>
<reference evidence="3 5" key="1">
    <citation type="submission" date="2024-02" db="EMBL/GenBank/DDBJ databases">
        <authorList>
            <person name="Vignale AGUSTIN F."/>
            <person name="Sosa J E."/>
            <person name="Modenutti C."/>
        </authorList>
    </citation>
    <scope>NUCLEOTIDE SEQUENCE [LARGE SCALE GENOMIC DNA]</scope>
</reference>
<dbReference type="EMBL" id="CAUOFW020001753">
    <property type="protein sequence ID" value="CAK9148514.1"/>
    <property type="molecule type" value="Genomic_DNA"/>
</dbReference>
<name>A0ABC8QTU5_9AQUA</name>
<dbReference type="InterPro" id="IPR000270">
    <property type="entry name" value="PB1_dom"/>
</dbReference>
<evidence type="ECO:0000313" key="5">
    <source>
        <dbReference type="Proteomes" id="UP001642360"/>
    </source>
</evidence>
<dbReference type="Gene3D" id="3.10.20.90">
    <property type="entry name" value="Phosphatidylinositol 3-kinase Catalytic Subunit, Chain A, domain 1"/>
    <property type="match status" value="1"/>
</dbReference>
<evidence type="ECO:0000259" key="2">
    <source>
        <dbReference type="SMART" id="SM00666"/>
    </source>
</evidence>
<dbReference type="EMBL" id="CAUOFW020000681">
    <property type="protein sequence ID" value="CAK9134972.1"/>
    <property type="molecule type" value="Genomic_DNA"/>
</dbReference>
<accession>A0ABC8QTU5</accession>
<organism evidence="3 5">
    <name type="scientific">Ilex paraguariensis</name>
    <name type="common">yerba mate</name>
    <dbReference type="NCBI Taxonomy" id="185542"/>
    <lineage>
        <taxon>Eukaryota</taxon>
        <taxon>Viridiplantae</taxon>
        <taxon>Streptophyta</taxon>
        <taxon>Embryophyta</taxon>
        <taxon>Tracheophyta</taxon>
        <taxon>Spermatophyta</taxon>
        <taxon>Magnoliopsida</taxon>
        <taxon>eudicotyledons</taxon>
        <taxon>Gunneridae</taxon>
        <taxon>Pentapetalae</taxon>
        <taxon>asterids</taxon>
        <taxon>campanulids</taxon>
        <taxon>Aquifoliales</taxon>
        <taxon>Aquifoliaceae</taxon>
        <taxon>Ilex</taxon>
    </lineage>
</organism>
<feature type="domain" description="PB1" evidence="2">
    <location>
        <begin position="52"/>
        <end position="140"/>
    </location>
</feature>
<proteinExistence type="predicted"/>
<feature type="compositionally biased region" description="Low complexity" evidence="1">
    <location>
        <begin position="1"/>
        <end position="17"/>
    </location>
</feature>
<dbReference type="FunFam" id="3.10.20.90:FF:000058">
    <property type="entry name" value="Octicosapeptide/phox/Bem1p domain kinase superfamily protein"/>
    <property type="match status" value="1"/>
</dbReference>
<keyword evidence="5" id="KW-1185">Reference proteome</keyword>
<dbReference type="Proteomes" id="UP001642360">
    <property type="component" value="Unassembled WGS sequence"/>
</dbReference>
<dbReference type="PANTHER" id="PTHR31066:SF85">
    <property type="entry name" value="OS02G0809100 PROTEIN"/>
    <property type="match status" value="1"/>
</dbReference>
<sequence length="447" mass="49206">MENLSYSSYPDSGNSSPRSREIDCENASWDEPPTNYKVKFMCSYGGKIHPRPHDNQLTYVGGDTKILAVDRNIRFSGFMQKLSSLCDSDACFKYQLPGEDLDALISVTTDEDLEHMMLEYDRLYRASAKPARLRLFLFPVNPPSSTFGTNDTKSERQWFVDALNSVQIQNLETSSPSAATSTAIPDFLFGLEKSQAPPVVASKLQDPPPQQPTVPEITAKEFHAGSDCGSEDRHVIGDPVVSPAEFQRLQISSHDQAMFNRKIDETNPRGYSGEYYQQKLQEKLSLPQPTVPVQIPGSYFSERHMNSGIYPMAAAPGNEQQVYLIPTAAGMYQAPAMRPVTGQVGQGYYGMQRVVPEVYREQPMYNLVPQQSIQQPKIGGYSEAIGMVRPQMSGGIGVTEAGYAQVGYDGAGRQVYYTAPGGVVPQYQAVSAAMDVRQSGGALNQEG</sequence>
<dbReference type="AlphaFoldDB" id="A0ABC8QTU5"/>
<evidence type="ECO:0000313" key="3">
    <source>
        <dbReference type="EMBL" id="CAK9134972.1"/>
    </source>
</evidence>
<dbReference type="SMART" id="SM00666">
    <property type="entry name" value="PB1"/>
    <property type="match status" value="1"/>
</dbReference>
<evidence type="ECO:0000256" key="1">
    <source>
        <dbReference type="SAM" id="MobiDB-lite"/>
    </source>
</evidence>
<dbReference type="Pfam" id="PF00564">
    <property type="entry name" value="PB1"/>
    <property type="match status" value="1"/>
</dbReference>
<dbReference type="CDD" id="cd06410">
    <property type="entry name" value="PB1_UP2"/>
    <property type="match status" value="1"/>
</dbReference>
<feature type="region of interest" description="Disordered" evidence="1">
    <location>
        <begin position="1"/>
        <end position="27"/>
    </location>
</feature>
<dbReference type="SUPFAM" id="SSF54277">
    <property type="entry name" value="CAD &amp; PB1 domains"/>
    <property type="match status" value="1"/>
</dbReference>
<protein>
    <recommendedName>
        <fullName evidence="2">PB1 domain-containing protein</fullName>
    </recommendedName>
</protein>
<dbReference type="InterPro" id="IPR053198">
    <property type="entry name" value="Gynoecium_Dev_Regulator"/>
</dbReference>